<dbReference type="Pfam" id="PF08665">
    <property type="entry name" value="PglZ"/>
    <property type="match status" value="1"/>
</dbReference>
<sequence length="1360" mass="152906">MSLSPLAYADSLRIGTIDFVSPDEIKVLLDIEAPDGVALNTGTPRPFPRINGYVLIPSDDGHLVAQVEWITIERSQYPKRKGMQDFGLVDLPYPLRKMSLNPLGVLAYESKDANGNDVYRFRRGVESYPTVGDAVLLPTHNQLQAIVKSGDNRHVLIGTSPLAANAKVRIDPDRLFGRHLAVLGNTGSGKSCSVAGLVRWSLEAAEKQRGAKPNARFIVLDPNGEYAKAFEGLGDVRVYAVEPSVGVEQLQVPLWFWNSAEWSAFTQASERAQRPLLRRALREMRSSPDVVEDTIFTLRRKVSSILITLKAQVRNGETYEGWKFGPKLPAFLEDLEAFSQEFSEHRESLEFLAAQVQSLLSRPKQTYPKQNGQTGYNDFPATAVEGVISHFQGFLSSIGGAVYQEGPNEDAPLKFDGAQFADHLEALASQETNAQFFDFLIMRIRTMLSDIRVKRIVTGTTETSLADWLENHIGDNQASNGSVTVIDLSLVPAEVVHIITAVIARMTLEALQRYRRLNHGKTLPTVLVMEEAHTFIKRYKDDAENQNSAAICCQVFEKIAREGRKFGLGLVLSSQRPSELSPRLLREQPEQKFLLYREGPQPADLDNWLLDVQLAHGEFRTDQVAIWLSELELGLEFTDVVQAHAEFFQAIKRKDALKKLLKADDTAGQIRLKMLAVCTGSEPRMDAVVENLLQELADGRDEKIKLIGRCSLDGFLWEQMTRCYGYKSDAPGIRDFAIELFKSCYAMGTAGQVKLTGDALVFLKRWKDSRQFEGGFETLSGECAEVLGIEQDLAKRDFRELIELDYFRLIDQKIISDLVRAVAARTASSGDVAIWVRQRRQGHWYREYRHLYEAVDYAAQFTHALGEAKLAMDSLAEGVQRYSRFWYQLDQLYRKFTYHVRMSGQASLMGSLTEQIENLYTNNYLLKLGDRFQTFVDAASKWEAFPVRKQKEFFEYWVRPFLRKDNKVCVIISDAMRYEIGDELLSLIRQEDRYSAELEPALSMLPSYTQLGMAALLPNKTLAIVDNETGTVLVDGQSSQGTVNRTKILQAALNGRGEAITAEDFMQLDRDGSRELLKSNDVLYIYHNRIDHTGDKMHSEGQAFEAAEQTLGDIVRLVKKLTAANANNILVTADHGFIYQHRPLDESDFASVEAKGEVILYRDRRFVLGKGLAESASLHSFSSEQLGLSGEVEVQIPKSINRLRLKGSGSRFVHGGASLQEVVIPVLKINKKRQSDVTAVEVDILRGASSVITSGQLAVTMYQAGPVTDKIQPRVLRAGIYTEAGDLISDSHDLTFDLSSDNPRERELQVRFVLTRKADEANGQEVILRLEEKHAGTSHYKEYKSLRYLMRRSFTSDFDF</sequence>
<dbReference type="InterPro" id="IPR008571">
    <property type="entry name" value="HerA-like"/>
</dbReference>
<dbReference type="InterPro" id="IPR027417">
    <property type="entry name" value="P-loop_NTPase"/>
</dbReference>
<dbReference type="InterPro" id="IPR017850">
    <property type="entry name" value="Alkaline_phosphatase_core_sf"/>
</dbReference>
<reference evidence="2" key="1">
    <citation type="journal article" date="2019" name="Genes (Basel)">
        <title>Biphenyl/PCB Degrading bph Genes of Ten Bacterial Strains Isolated from Biphenyl-Contaminated Soil in Kitakyushu, Japan: Comparative and Dynamic Features as Integrative Conjugative Elements (ICEs).</title>
        <authorList>
            <person name="Hirose J."/>
            <person name="Fujihara H."/>
            <person name="Watanabe T."/>
            <person name="Kimura N."/>
            <person name="Suenaga H."/>
            <person name="Futagami T."/>
            <person name="Goto M."/>
            <person name="Suyama A."/>
            <person name="Furukawa K."/>
        </authorList>
    </citation>
    <scope>NUCLEOTIDE SEQUENCE</scope>
    <source>
        <strain evidence="2">KF716</strain>
    </source>
</reference>
<dbReference type="InterPro" id="IPR002789">
    <property type="entry name" value="HerA_central"/>
</dbReference>
<feature type="domain" description="Helicase HerA central" evidence="1">
    <location>
        <begin position="158"/>
        <end position="336"/>
    </location>
</feature>
<proteinExistence type="predicted"/>
<evidence type="ECO:0000259" key="1">
    <source>
        <dbReference type="Pfam" id="PF01935"/>
    </source>
</evidence>
<dbReference type="Pfam" id="PF01935">
    <property type="entry name" value="DUF87"/>
    <property type="match status" value="1"/>
</dbReference>
<dbReference type="SUPFAM" id="SSF52540">
    <property type="entry name" value="P-loop containing nucleoside triphosphate hydrolases"/>
    <property type="match status" value="1"/>
</dbReference>
<dbReference type="Gene3D" id="3.40.50.300">
    <property type="entry name" value="P-loop containing nucleotide triphosphate hydrolases"/>
    <property type="match status" value="2"/>
</dbReference>
<organism evidence="2">
    <name type="scientific">Stutzerimonas stutzeri</name>
    <name type="common">Pseudomonas stutzeri</name>
    <dbReference type="NCBI Taxonomy" id="316"/>
    <lineage>
        <taxon>Bacteria</taxon>
        <taxon>Pseudomonadati</taxon>
        <taxon>Pseudomonadota</taxon>
        <taxon>Gammaproteobacteria</taxon>
        <taxon>Pseudomonadales</taxon>
        <taxon>Pseudomonadaceae</taxon>
        <taxon>Stutzerimonas</taxon>
    </lineage>
</organism>
<dbReference type="EMBL" id="LC469614">
    <property type="protein sequence ID" value="BBJ02100.1"/>
    <property type="molecule type" value="Genomic_DNA"/>
</dbReference>
<dbReference type="NCBIfam" id="TIGR02687">
    <property type="entry name" value="BREX-1 system phosphatase PglZ type A"/>
    <property type="match status" value="1"/>
</dbReference>
<dbReference type="SUPFAM" id="SSF53649">
    <property type="entry name" value="Alkaline phosphatase-like"/>
    <property type="match status" value="1"/>
</dbReference>
<evidence type="ECO:0000313" key="2">
    <source>
        <dbReference type="EMBL" id="BBJ02100.1"/>
    </source>
</evidence>
<accession>A0A6F8PCW8</accession>
<dbReference type="InterPro" id="IPR014060">
    <property type="entry name" value="PglZ"/>
</dbReference>
<dbReference type="PANTHER" id="PTHR42957">
    <property type="entry name" value="HELICASE MJ1565-RELATED"/>
    <property type="match status" value="1"/>
</dbReference>
<dbReference type="PANTHER" id="PTHR42957:SF1">
    <property type="entry name" value="HELICASE MJ1565-RELATED"/>
    <property type="match status" value="1"/>
</dbReference>
<name>A0A6F8PCW8_STUST</name>
<protein>
    <submittedName>
        <fullName evidence="2">Uncharacterized protein sporadically distributed in bacteria and archaea, PglZ domain</fullName>
    </submittedName>
</protein>